<evidence type="ECO:0000313" key="1">
    <source>
        <dbReference type="EMBL" id="GJS67227.1"/>
    </source>
</evidence>
<reference evidence="1" key="2">
    <citation type="submission" date="2022-01" db="EMBL/GenBank/DDBJ databases">
        <authorList>
            <person name="Yamashiro T."/>
            <person name="Shiraishi A."/>
            <person name="Satake H."/>
            <person name="Nakayama K."/>
        </authorList>
    </citation>
    <scope>NUCLEOTIDE SEQUENCE</scope>
</reference>
<proteinExistence type="predicted"/>
<evidence type="ECO:0000313" key="2">
    <source>
        <dbReference type="Proteomes" id="UP001151760"/>
    </source>
</evidence>
<accession>A0ABQ4XQY8</accession>
<name>A0ABQ4XQY8_9ASTR</name>
<keyword evidence="2" id="KW-1185">Reference proteome</keyword>
<sequence>MPQMSKISQTWMEFCAFISCVIFLTLTNVTSGDKVMGILIVDGGPIELNQDFLLAVKDHPEIVLANSGKHGGTLDLEEQIETRVSEREMLHASLCSQVCLDSIFKSGTDHRLREFLSFFGLEFISNSWSNKIQHGVLPCILLAKKILDAECEFEPRYSLA</sequence>
<comment type="caution">
    <text evidence="1">The sequence shown here is derived from an EMBL/GenBank/DDBJ whole genome shotgun (WGS) entry which is preliminary data.</text>
</comment>
<dbReference type="Proteomes" id="UP001151760">
    <property type="component" value="Unassembled WGS sequence"/>
</dbReference>
<protein>
    <submittedName>
        <fullName evidence="1">Uncharacterized protein</fullName>
    </submittedName>
</protein>
<organism evidence="1 2">
    <name type="scientific">Tanacetum coccineum</name>
    <dbReference type="NCBI Taxonomy" id="301880"/>
    <lineage>
        <taxon>Eukaryota</taxon>
        <taxon>Viridiplantae</taxon>
        <taxon>Streptophyta</taxon>
        <taxon>Embryophyta</taxon>
        <taxon>Tracheophyta</taxon>
        <taxon>Spermatophyta</taxon>
        <taxon>Magnoliopsida</taxon>
        <taxon>eudicotyledons</taxon>
        <taxon>Gunneridae</taxon>
        <taxon>Pentapetalae</taxon>
        <taxon>asterids</taxon>
        <taxon>campanulids</taxon>
        <taxon>Asterales</taxon>
        <taxon>Asteraceae</taxon>
        <taxon>Asteroideae</taxon>
        <taxon>Anthemideae</taxon>
        <taxon>Anthemidinae</taxon>
        <taxon>Tanacetum</taxon>
    </lineage>
</organism>
<reference evidence="1" key="1">
    <citation type="journal article" date="2022" name="Int. J. Mol. Sci.">
        <title>Draft Genome of Tanacetum Coccineum: Genomic Comparison of Closely Related Tanacetum-Family Plants.</title>
        <authorList>
            <person name="Yamashiro T."/>
            <person name="Shiraishi A."/>
            <person name="Nakayama K."/>
            <person name="Satake H."/>
        </authorList>
    </citation>
    <scope>NUCLEOTIDE SEQUENCE</scope>
</reference>
<gene>
    <name evidence="1" type="ORF">Tco_0681791</name>
</gene>
<dbReference type="EMBL" id="BQNB010009703">
    <property type="protein sequence ID" value="GJS67227.1"/>
    <property type="molecule type" value="Genomic_DNA"/>
</dbReference>